<dbReference type="InterPro" id="IPR001878">
    <property type="entry name" value="Znf_CCHC"/>
</dbReference>
<evidence type="ECO:0000256" key="2">
    <source>
        <dbReference type="SAM" id="Coils"/>
    </source>
</evidence>
<feature type="compositionally biased region" description="Basic residues" evidence="3">
    <location>
        <begin position="183"/>
        <end position="192"/>
    </location>
</feature>
<dbReference type="EMBL" id="CAKKNF020000041">
    <property type="protein sequence ID" value="CAH0747844.1"/>
    <property type="molecule type" value="Genomic_DNA"/>
</dbReference>
<feature type="compositionally biased region" description="Polar residues" evidence="3">
    <location>
        <begin position="1237"/>
        <end position="1249"/>
    </location>
</feature>
<keyword evidence="6" id="KW-1185">Reference proteome</keyword>
<name>A0AAI8UUA0_BEMTA</name>
<dbReference type="PANTHER" id="PTHR23002">
    <property type="entry name" value="ZINC FINGER CCHC DOMAIN CONTAINING PROTEIN"/>
    <property type="match status" value="1"/>
</dbReference>
<gene>
    <name evidence="5" type="ORF">BEMITA_LOCUS177</name>
</gene>
<feature type="region of interest" description="Disordered" evidence="3">
    <location>
        <begin position="970"/>
        <end position="993"/>
    </location>
</feature>
<feature type="region of interest" description="Disordered" evidence="3">
    <location>
        <begin position="1"/>
        <end position="27"/>
    </location>
</feature>
<evidence type="ECO:0000259" key="4">
    <source>
        <dbReference type="PROSITE" id="PS50158"/>
    </source>
</evidence>
<evidence type="ECO:0000256" key="3">
    <source>
        <dbReference type="SAM" id="MobiDB-lite"/>
    </source>
</evidence>
<dbReference type="Gene3D" id="4.10.60.10">
    <property type="entry name" value="Zinc finger, CCHC-type"/>
    <property type="match status" value="1"/>
</dbReference>
<feature type="region of interest" description="Disordered" evidence="3">
    <location>
        <begin position="1006"/>
        <end position="1043"/>
    </location>
</feature>
<sequence length="1258" mass="141441">MREIEGGPPTPPQQNGGDGGGSTIFHSLNETNFSSVNSTDFQNGLAGNGNAHSSWVYGHDEDSNYRTANENSGNLYRTARGENMRTFLENERAIAAAAVEGLNKATQGRVHEQLSPFRERARSESRNTRVEEVRGLIDVAGTLFAGSGRPLFTGYDKRGSFSSYHDDRGMRRSSSMTGLSMQKHIHHHHHHVGLPQPKSGETNEEKEEQPRPDTPDLSLYGLDAQLSAVPTQTRAEAEIEAAGCKDLRTQGFYYVKIKNKKGKRYIEDVRNMRAWCKLLRPQMFDKFKQLGWLDTDNEEKGLHAIVRDLTKVEVLLYFKLLNIMPGRSNKKLSPAASVASHLNISAEQLVKLQDAERGESEGVTASVTGSRTRVEATAPPPPPSYEDARRLPGTAASVQTAALYPKLDNLDDEGDETNGKLEFNSKIKLDRPTQFTLGRIESNQSRPESILPNITVTPATPPTNFTAERWPRRVETVQPPMARLRRTFLQEDEQQWLVIDKVHEALRHKVPIEKVAKLLACTYDITTCTPEETWGMLRDAEDAQLQWIVSALVLAEERIPWEELSTGIKGEPLRRLYCEGVEDEDPGYGRQPKPVQEESTSSQINPQSPHKPSQGTGMWRDPQRGGQWVPLSSARRQLSRSISGMASPTGGTSATNPFEVVTPQSTPTNKRPRPEDLLNDKSKKVAHEEDLKDIFKKLRPTLEVLEQEIRSLLQTEKLKHISEDELTSNLRRMLVHTESATRKSTRLEEAITSCAYLNEENEELRHTLRVKEEEIKELKRRIDNSELPRGDLLRVLEGVADEMWGKLVRQPWPGEGFKATKVITREDYEGTGNMVIVISDDDTDGTDQVKALNLPRGAKSAIENDELTVGSYAKIVSTEMTHVNGKAKRLDTTTYVVKIRYDPDNMEDTTCEMIEAMRRVFMDMPQLDFVCCTRLRGLQSEIRKVVELQGRKTNNTNAVWFGLKKKRETTNKENEENLPIPIPKPRQKLGQQDEAKSFARVVGKSGREEFPSLGNRDRTGSAVKQTHRAEETRKAQAQAPKRPTVVVSMGGRSYGDIVKAVRGCIGTLGAKIVDAKMQAGAKDPQYQLIINNMEDAIKIRDKLTVSKIIATSRQPLVRLVIAGVDETLTEQEIKEELSLSGLEMRNIRSFPPNRWGKKLVFCDVTDGKKAREILKKGRVSIGYANCTVRLYVGTNTCYRCHEEGHHQRECKSLQNYSKCCRRCKQEGHFVVNCTQDQTQNSQGNQNSEGRAQPIEIDD</sequence>
<feature type="region of interest" description="Disordered" evidence="3">
    <location>
        <begin position="582"/>
        <end position="684"/>
    </location>
</feature>
<keyword evidence="1" id="KW-0862">Zinc</keyword>
<keyword evidence="1" id="KW-0479">Metal-binding</keyword>
<evidence type="ECO:0000313" key="5">
    <source>
        <dbReference type="EMBL" id="CAH0747844.1"/>
    </source>
</evidence>
<feature type="region of interest" description="Disordered" evidence="3">
    <location>
        <begin position="157"/>
        <end position="216"/>
    </location>
</feature>
<dbReference type="Proteomes" id="UP001152759">
    <property type="component" value="Unassembled WGS sequence"/>
</dbReference>
<dbReference type="GO" id="GO:0008270">
    <property type="term" value="F:zinc ion binding"/>
    <property type="evidence" value="ECO:0007669"/>
    <property type="project" value="UniProtKB-KW"/>
</dbReference>
<comment type="caution">
    <text evidence="5">The sequence shown here is derived from an EMBL/GenBank/DDBJ whole genome shotgun (WGS) entry which is preliminary data.</text>
</comment>
<dbReference type="InterPro" id="IPR051714">
    <property type="entry name" value="Znf_CCHC_NABP"/>
</dbReference>
<evidence type="ECO:0000256" key="1">
    <source>
        <dbReference type="PROSITE-ProRule" id="PRU00047"/>
    </source>
</evidence>
<feature type="compositionally biased region" description="Polar residues" evidence="3">
    <location>
        <begin position="597"/>
        <end position="616"/>
    </location>
</feature>
<dbReference type="PROSITE" id="PS50158">
    <property type="entry name" value="ZF_CCHC"/>
    <property type="match status" value="1"/>
</dbReference>
<feature type="coiled-coil region" evidence="2">
    <location>
        <begin position="754"/>
        <end position="781"/>
    </location>
</feature>
<feature type="domain" description="CCHC-type" evidence="4">
    <location>
        <begin position="1197"/>
        <end position="1212"/>
    </location>
</feature>
<dbReference type="SUPFAM" id="SSF57756">
    <property type="entry name" value="Retrovirus zinc finger-like domains"/>
    <property type="match status" value="1"/>
</dbReference>
<protein>
    <recommendedName>
        <fullName evidence="4">CCHC-type domain-containing protein</fullName>
    </recommendedName>
</protein>
<evidence type="ECO:0000313" key="6">
    <source>
        <dbReference type="Proteomes" id="UP001152759"/>
    </source>
</evidence>
<dbReference type="GO" id="GO:0003676">
    <property type="term" value="F:nucleic acid binding"/>
    <property type="evidence" value="ECO:0007669"/>
    <property type="project" value="InterPro"/>
</dbReference>
<feature type="compositionally biased region" description="Basic and acidic residues" evidence="3">
    <location>
        <begin position="1006"/>
        <end position="1019"/>
    </location>
</feature>
<feature type="region of interest" description="Disordered" evidence="3">
    <location>
        <begin position="1237"/>
        <end position="1258"/>
    </location>
</feature>
<feature type="compositionally biased region" description="Polar residues" evidence="3">
    <location>
        <begin position="634"/>
        <end position="669"/>
    </location>
</feature>
<feature type="region of interest" description="Disordered" evidence="3">
    <location>
        <begin position="353"/>
        <end position="389"/>
    </location>
</feature>
<dbReference type="SMART" id="SM00343">
    <property type="entry name" value="ZnF_C2HC"/>
    <property type="match status" value="2"/>
</dbReference>
<reference evidence="5" key="1">
    <citation type="submission" date="2021-12" db="EMBL/GenBank/DDBJ databases">
        <authorList>
            <person name="King R."/>
        </authorList>
    </citation>
    <scope>NUCLEOTIDE SEQUENCE</scope>
</reference>
<feature type="compositionally biased region" description="Basic and acidic residues" evidence="3">
    <location>
        <begin position="157"/>
        <end position="170"/>
    </location>
</feature>
<feature type="compositionally biased region" description="Basic and acidic residues" evidence="3">
    <location>
        <begin position="672"/>
        <end position="684"/>
    </location>
</feature>
<accession>A0AAI8UUA0</accession>
<keyword evidence="1" id="KW-0863">Zinc-finger</keyword>
<keyword evidence="2" id="KW-0175">Coiled coil</keyword>
<proteinExistence type="predicted"/>
<dbReference type="AlphaFoldDB" id="A0AAI8UUA0"/>
<organism evidence="5 6">
    <name type="scientific">Bemisia tabaci</name>
    <name type="common">Sweetpotato whitefly</name>
    <name type="synonym">Aleurodes tabaci</name>
    <dbReference type="NCBI Taxonomy" id="7038"/>
    <lineage>
        <taxon>Eukaryota</taxon>
        <taxon>Metazoa</taxon>
        <taxon>Ecdysozoa</taxon>
        <taxon>Arthropoda</taxon>
        <taxon>Hexapoda</taxon>
        <taxon>Insecta</taxon>
        <taxon>Pterygota</taxon>
        <taxon>Neoptera</taxon>
        <taxon>Paraneoptera</taxon>
        <taxon>Hemiptera</taxon>
        <taxon>Sternorrhyncha</taxon>
        <taxon>Aleyrodoidea</taxon>
        <taxon>Aleyrodidae</taxon>
        <taxon>Aleyrodinae</taxon>
        <taxon>Bemisia</taxon>
    </lineage>
</organism>
<dbReference type="InterPro" id="IPR036875">
    <property type="entry name" value="Znf_CCHC_sf"/>
</dbReference>